<proteinExistence type="predicted"/>
<dbReference type="OrthoDB" id="498204at2759"/>
<name>E6ZWN0_SPORE</name>
<dbReference type="PANTHER" id="PTHR13847:SF193">
    <property type="entry name" value="PYRUVATE DEHYDROGENASE PHOSPHATASE REGULATORY SUBUNIT, MITOCHONDRIAL"/>
    <property type="match status" value="1"/>
</dbReference>
<dbReference type="InterPro" id="IPR006076">
    <property type="entry name" value="FAD-dep_OxRdtase"/>
</dbReference>
<dbReference type="SUPFAM" id="SSF54373">
    <property type="entry name" value="FAD-linked reductases, C-terminal domain"/>
    <property type="match status" value="1"/>
</dbReference>
<evidence type="ECO:0000259" key="1">
    <source>
        <dbReference type="Pfam" id="PF01266"/>
    </source>
</evidence>
<dbReference type="PANTHER" id="PTHR13847">
    <property type="entry name" value="SARCOSINE DEHYDROGENASE-RELATED"/>
    <property type="match status" value="1"/>
</dbReference>
<feature type="domain" description="FAD dependent oxidoreductase" evidence="1">
    <location>
        <begin position="19"/>
        <end position="130"/>
    </location>
</feature>
<dbReference type="eggNOG" id="KOG2844">
    <property type="taxonomic scope" value="Eukaryota"/>
</dbReference>
<dbReference type="GO" id="GO:0005739">
    <property type="term" value="C:mitochondrion"/>
    <property type="evidence" value="ECO:0007669"/>
    <property type="project" value="TreeGrafter"/>
</dbReference>
<dbReference type="Pfam" id="PF01266">
    <property type="entry name" value="DAO"/>
    <property type="match status" value="2"/>
</dbReference>
<accession>E6ZWN0</accession>
<dbReference type="InterPro" id="IPR036188">
    <property type="entry name" value="FAD/NAD-bd_sf"/>
</dbReference>
<dbReference type="AlphaFoldDB" id="E6ZWN0"/>
<dbReference type="Proteomes" id="UP000008867">
    <property type="component" value="Chromosome 23"/>
</dbReference>
<evidence type="ECO:0000313" key="3">
    <source>
        <dbReference type="Proteomes" id="UP000008867"/>
    </source>
</evidence>
<keyword evidence="3" id="KW-1185">Reference proteome</keyword>
<evidence type="ECO:0000313" key="2">
    <source>
        <dbReference type="EMBL" id="CBQ71637.1"/>
    </source>
</evidence>
<dbReference type="VEuPathDB" id="FungiDB:sr17152"/>
<dbReference type="EMBL" id="FQ311445">
    <property type="protein sequence ID" value="CBQ71637.1"/>
    <property type="molecule type" value="Genomic_DNA"/>
</dbReference>
<reference evidence="2 3" key="1">
    <citation type="journal article" date="2010" name="Science">
        <title>Pathogenicity determinants in smut fungi revealed by genome comparison.</title>
        <authorList>
            <person name="Schirawski J."/>
            <person name="Mannhaupt G."/>
            <person name="Muench K."/>
            <person name="Brefort T."/>
            <person name="Schipper K."/>
            <person name="Doehlemann G."/>
            <person name="Di Stasio M."/>
            <person name="Roessel N."/>
            <person name="Mendoza-Mendoza A."/>
            <person name="Pester D."/>
            <person name="Mueller O."/>
            <person name="Winterberg B."/>
            <person name="Meyer E."/>
            <person name="Ghareeb H."/>
            <person name="Wollenberg T."/>
            <person name="Muensterkoetter M."/>
            <person name="Wong P."/>
            <person name="Walter M."/>
            <person name="Stukenbrock E."/>
            <person name="Gueldener U."/>
            <person name="Kahmann R."/>
        </authorList>
    </citation>
    <scope>NUCLEOTIDE SEQUENCE [LARGE SCALE GENOMIC DNA]</scope>
    <source>
        <strain evidence="3">SRZ2</strain>
    </source>
</reference>
<gene>
    <name evidence="2" type="ORF">sr17152</name>
</gene>
<dbReference type="Gene3D" id="3.30.9.10">
    <property type="entry name" value="D-Amino Acid Oxidase, subunit A, domain 2"/>
    <property type="match status" value="2"/>
</dbReference>
<feature type="domain" description="FAD dependent oxidoreductase" evidence="1">
    <location>
        <begin position="136"/>
        <end position="331"/>
    </location>
</feature>
<sequence length="381" mass="40705">MSQSTSNHGTEPRATATTLVVGAGIVGSTLAHILATRHHRVTLIDRSVATLPGSTGHALGYVGQYNALPALTELARRSVAHYRTIPDAFDGVGGLEVACSTEGLRGLEERCAQANGEGLDAVVLDAGKVVGKAPFFQQAAQRKGATLTDADVVAIEPGSVHLGDGTVLHADTIVVCAGIWSSTLLQRLPIVPVAHPYAYTAERVRRERKTPFVRFPEQHVYVRDHGTNDGIRSYAHDPIAVAHSQLTHSAYGEWHPSFENVLDDARSILPDATRAAFEVSPRTAGEERVFNGLFSVTPDGMPLVGQLERGVYVAAAVWVTHAAGCARLVADIVDGEVAEEDTWLVKELDPLRFVGGNDEELCSKALGKYNDIYNKGAAVAH</sequence>
<dbReference type="HOGENOM" id="CLU_007884_8_0_1"/>
<dbReference type="Gene3D" id="3.50.50.60">
    <property type="entry name" value="FAD/NAD(P)-binding domain"/>
    <property type="match status" value="2"/>
</dbReference>
<organism evidence="2 3">
    <name type="scientific">Sporisorium reilianum (strain SRZ2)</name>
    <name type="common">Maize head smut fungus</name>
    <dbReference type="NCBI Taxonomy" id="999809"/>
    <lineage>
        <taxon>Eukaryota</taxon>
        <taxon>Fungi</taxon>
        <taxon>Dikarya</taxon>
        <taxon>Basidiomycota</taxon>
        <taxon>Ustilaginomycotina</taxon>
        <taxon>Ustilaginomycetes</taxon>
        <taxon>Ustilaginales</taxon>
        <taxon>Ustilaginaceae</taxon>
        <taxon>Sporisorium</taxon>
    </lineage>
</organism>
<dbReference type="SUPFAM" id="SSF51905">
    <property type="entry name" value="FAD/NAD(P)-binding domain"/>
    <property type="match status" value="1"/>
</dbReference>
<protein>
    <recommendedName>
        <fullName evidence="1">FAD dependent oxidoreductase domain-containing protein</fullName>
    </recommendedName>
</protein>